<accession>A0A6M0T1Q0</accession>
<proteinExistence type="predicted"/>
<dbReference type="EMBL" id="SGJP01000024">
    <property type="protein sequence ID" value="NFA61075.1"/>
    <property type="molecule type" value="Genomic_DNA"/>
</dbReference>
<dbReference type="PANTHER" id="PTHR43065">
    <property type="entry name" value="SENSOR HISTIDINE KINASE"/>
    <property type="match status" value="1"/>
</dbReference>
<dbReference type="Gene3D" id="3.30.565.10">
    <property type="entry name" value="Histidine kinase-like ATPase, C-terminal domain"/>
    <property type="match status" value="1"/>
</dbReference>
<dbReference type="PROSITE" id="PS50109">
    <property type="entry name" value="HIS_KIN"/>
    <property type="match status" value="1"/>
</dbReference>
<dbReference type="InterPro" id="IPR005467">
    <property type="entry name" value="His_kinase_dom"/>
</dbReference>
<feature type="domain" description="Histidine kinase" evidence="9">
    <location>
        <begin position="215"/>
        <end position="389"/>
    </location>
</feature>
<dbReference type="PRINTS" id="PR00344">
    <property type="entry name" value="BCTRLSENSOR"/>
</dbReference>
<dbReference type="InterPro" id="IPR004358">
    <property type="entry name" value="Sig_transdc_His_kin-like_C"/>
</dbReference>
<name>A0A6M0T1Q0_CLOBO</name>
<dbReference type="Pfam" id="PF01590">
    <property type="entry name" value="GAF"/>
    <property type="match status" value="1"/>
</dbReference>
<dbReference type="AlphaFoldDB" id="A0A6M0T1Q0"/>
<keyword evidence="6 10" id="KW-0418">Kinase</keyword>
<dbReference type="GO" id="GO:0004673">
    <property type="term" value="F:protein histidine kinase activity"/>
    <property type="evidence" value="ECO:0007669"/>
    <property type="project" value="UniProtKB-EC"/>
</dbReference>
<sequence length="389" mass="44968">MKEFKKIKWEFNDECCKNSKIFIEILSNISSKLVNINLHKEYLIEECLEEVGNKTNSSRAYIFLFRNNLQYMDNTYEWCAKGISSEKNNLQNLKTSLFPWWINELKNNKLIIIEDVEKMTAELEKELLLEQGIKSLIALPICYKDNLVGYLGLDNNFDNKTWNKNNQFSLKLISEMLAGALARLDHEKELEYAAKELIKNKKNIHSLKAQLTQHEEMLKLSQSKKLSRPIGLSKEDFNEIVNYVLDILSFDMMIFDKVDLKLSQNLPLILCNKIEISQVIMNILKNSIYEMNKKSEFLGANIKNNILKIETYNKDDLLICEISDNGMGFSDEIASKLFEPFFTTKPLGLGSGLGLSLAYDIITHKHNGQIIANKSEWKGAKFTIKLCYK</sequence>
<evidence type="ECO:0000256" key="6">
    <source>
        <dbReference type="ARBA" id="ARBA00022777"/>
    </source>
</evidence>
<dbReference type="SUPFAM" id="SSF55874">
    <property type="entry name" value="ATPase domain of HSP90 chaperone/DNA topoisomerase II/histidine kinase"/>
    <property type="match status" value="1"/>
</dbReference>
<evidence type="ECO:0000259" key="9">
    <source>
        <dbReference type="PROSITE" id="PS50109"/>
    </source>
</evidence>
<dbReference type="SMART" id="SM00387">
    <property type="entry name" value="HATPase_c"/>
    <property type="match status" value="1"/>
</dbReference>
<protein>
    <recommendedName>
        <fullName evidence="2">histidine kinase</fullName>
        <ecNumber evidence="2">2.7.13.3</ecNumber>
    </recommendedName>
</protein>
<evidence type="ECO:0000256" key="7">
    <source>
        <dbReference type="ARBA" id="ARBA00022840"/>
    </source>
</evidence>
<dbReference type="EC" id="2.7.13.3" evidence="2"/>
<dbReference type="Gene3D" id="3.30.450.40">
    <property type="match status" value="1"/>
</dbReference>
<evidence type="ECO:0000313" key="10">
    <source>
        <dbReference type="EMBL" id="NFA61075.1"/>
    </source>
</evidence>
<dbReference type="GO" id="GO:0000160">
    <property type="term" value="P:phosphorelay signal transduction system"/>
    <property type="evidence" value="ECO:0007669"/>
    <property type="project" value="UniProtKB-KW"/>
</dbReference>
<comment type="catalytic activity">
    <reaction evidence="1">
        <text>ATP + protein L-histidine = ADP + protein N-phospho-L-histidine.</text>
        <dbReference type="EC" id="2.7.13.3"/>
    </reaction>
</comment>
<dbReference type="SMART" id="SM00065">
    <property type="entry name" value="GAF"/>
    <property type="match status" value="1"/>
</dbReference>
<dbReference type="InterPro" id="IPR029016">
    <property type="entry name" value="GAF-like_dom_sf"/>
</dbReference>
<dbReference type="Proteomes" id="UP000473089">
    <property type="component" value="Unassembled WGS sequence"/>
</dbReference>
<keyword evidence="5" id="KW-0547">Nucleotide-binding</keyword>
<organism evidence="10 11">
    <name type="scientific">Clostridium botulinum</name>
    <dbReference type="NCBI Taxonomy" id="1491"/>
    <lineage>
        <taxon>Bacteria</taxon>
        <taxon>Bacillati</taxon>
        <taxon>Bacillota</taxon>
        <taxon>Clostridia</taxon>
        <taxon>Eubacteriales</taxon>
        <taxon>Clostridiaceae</taxon>
        <taxon>Clostridium</taxon>
    </lineage>
</organism>
<evidence type="ECO:0000256" key="4">
    <source>
        <dbReference type="ARBA" id="ARBA00022679"/>
    </source>
</evidence>
<dbReference type="InterPro" id="IPR036890">
    <property type="entry name" value="HATPase_C_sf"/>
</dbReference>
<evidence type="ECO:0000256" key="8">
    <source>
        <dbReference type="ARBA" id="ARBA00023012"/>
    </source>
</evidence>
<dbReference type="Pfam" id="PF02518">
    <property type="entry name" value="HATPase_c"/>
    <property type="match status" value="1"/>
</dbReference>
<keyword evidence="8" id="KW-0902">Two-component regulatory system</keyword>
<keyword evidence="7" id="KW-0067">ATP-binding</keyword>
<reference evidence="10 11" key="1">
    <citation type="submission" date="2019-02" db="EMBL/GenBank/DDBJ databases">
        <title>Genome sequencing of Clostridium botulinum clinical isolates.</title>
        <authorList>
            <person name="Brunt J."/>
            <person name="Van Vliet A.H.M."/>
            <person name="Stringer S.C."/>
            <person name="Grant K.A."/>
            <person name="Carter A.C."/>
            <person name="Peck M.W."/>
        </authorList>
    </citation>
    <scope>NUCLEOTIDE SEQUENCE [LARGE SCALE GENOMIC DNA]</scope>
    <source>
        <strain evidence="10 11">R1125/03</strain>
    </source>
</reference>
<evidence type="ECO:0000313" key="11">
    <source>
        <dbReference type="Proteomes" id="UP000473089"/>
    </source>
</evidence>
<dbReference type="SUPFAM" id="SSF55781">
    <property type="entry name" value="GAF domain-like"/>
    <property type="match status" value="1"/>
</dbReference>
<keyword evidence="3" id="KW-0597">Phosphoprotein</keyword>
<dbReference type="PANTHER" id="PTHR43065:SF10">
    <property type="entry name" value="PEROXIDE STRESS-ACTIVATED HISTIDINE KINASE MAK3"/>
    <property type="match status" value="1"/>
</dbReference>
<evidence type="ECO:0000256" key="1">
    <source>
        <dbReference type="ARBA" id="ARBA00000085"/>
    </source>
</evidence>
<dbReference type="GO" id="GO:0005524">
    <property type="term" value="F:ATP binding"/>
    <property type="evidence" value="ECO:0007669"/>
    <property type="project" value="UniProtKB-KW"/>
</dbReference>
<keyword evidence="4" id="KW-0808">Transferase</keyword>
<comment type="caution">
    <text evidence="10">The sequence shown here is derived from an EMBL/GenBank/DDBJ whole genome shotgun (WGS) entry which is preliminary data.</text>
</comment>
<evidence type="ECO:0000256" key="2">
    <source>
        <dbReference type="ARBA" id="ARBA00012438"/>
    </source>
</evidence>
<gene>
    <name evidence="10" type="ORF">EXM42_11920</name>
</gene>
<dbReference type="InterPro" id="IPR003018">
    <property type="entry name" value="GAF"/>
</dbReference>
<evidence type="ECO:0000256" key="3">
    <source>
        <dbReference type="ARBA" id="ARBA00022553"/>
    </source>
</evidence>
<dbReference type="InterPro" id="IPR003594">
    <property type="entry name" value="HATPase_dom"/>
</dbReference>
<evidence type="ECO:0000256" key="5">
    <source>
        <dbReference type="ARBA" id="ARBA00022741"/>
    </source>
</evidence>